<proteinExistence type="predicted"/>
<feature type="non-terminal residue" evidence="1">
    <location>
        <position position="1"/>
    </location>
</feature>
<comment type="caution">
    <text evidence="1">The sequence shown here is derived from an EMBL/GenBank/DDBJ whole genome shotgun (WGS) entry which is preliminary data.</text>
</comment>
<sequence>QRGEKSTWRRYDSHETVLGGDLHVVNADPITPTQLAFFANAMQTTAVSKDDRGKFFEIGTNAGVALRGFKIETLLNMCLTTYSNPRPLLLIFLGIVEIGISSYQ</sequence>
<evidence type="ECO:0000313" key="2">
    <source>
        <dbReference type="Proteomes" id="UP001432322"/>
    </source>
</evidence>
<keyword evidence="2" id="KW-1185">Reference proteome</keyword>
<dbReference type="Proteomes" id="UP001432322">
    <property type="component" value="Unassembled WGS sequence"/>
</dbReference>
<evidence type="ECO:0000313" key="1">
    <source>
        <dbReference type="EMBL" id="GMT24317.1"/>
    </source>
</evidence>
<dbReference type="EMBL" id="BTSY01000004">
    <property type="protein sequence ID" value="GMT24317.1"/>
    <property type="molecule type" value="Genomic_DNA"/>
</dbReference>
<accession>A0AAV5VZZ6</accession>
<feature type="non-terminal residue" evidence="1">
    <location>
        <position position="104"/>
    </location>
</feature>
<organism evidence="1 2">
    <name type="scientific">Pristionchus fissidentatus</name>
    <dbReference type="NCBI Taxonomy" id="1538716"/>
    <lineage>
        <taxon>Eukaryota</taxon>
        <taxon>Metazoa</taxon>
        <taxon>Ecdysozoa</taxon>
        <taxon>Nematoda</taxon>
        <taxon>Chromadorea</taxon>
        <taxon>Rhabditida</taxon>
        <taxon>Rhabditina</taxon>
        <taxon>Diplogasteromorpha</taxon>
        <taxon>Diplogasteroidea</taxon>
        <taxon>Neodiplogasteridae</taxon>
        <taxon>Pristionchus</taxon>
    </lineage>
</organism>
<dbReference type="AlphaFoldDB" id="A0AAV5VZZ6"/>
<protein>
    <submittedName>
        <fullName evidence="1">Uncharacterized protein</fullName>
    </submittedName>
</protein>
<gene>
    <name evidence="1" type="ORF">PFISCL1PPCAC_15614</name>
</gene>
<name>A0AAV5VZZ6_9BILA</name>
<reference evidence="1" key="1">
    <citation type="submission" date="2023-10" db="EMBL/GenBank/DDBJ databases">
        <title>Genome assembly of Pristionchus species.</title>
        <authorList>
            <person name="Yoshida K."/>
            <person name="Sommer R.J."/>
        </authorList>
    </citation>
    <scope>NUCLEOTIDE SEQUENCE</scope>
    <source>
        <strain evidence="1">RS5133</strain>
    </source>
</reference>